<evidence type="ECO:0000313" key="2">
    <source>
        <dbReference type="EnsemblPlants" id="TraesCS2A02G193600.1"/>
    </source>
</evidence>
<dbReference type="Proteomes" id="UP000019116">
    <property type="component" value="Chromosome 2A"/>
</dbReference>
<dbReference type="InterPro" id="IPR040256">
    <property type="entry name" value="At4g02000-like"/>
</dbReference>
<sequence length="576" mass="62029">METAVAAPTPGWAQGKAAGGVRGGVGGLSSVERSTFKQRGMETPLAAPTPDRVQGKAAPTPGRAPGKAVGGVSGGVCGLYNDEWSTFKQRGRKILRRATDQKGCLRRLREKADAFLKMDSFAAKSKGEGRQILPGQTEAEISVSDLARIDQIQVSYGQSEESVSSKINSKFVSVGIGDYAGLILSANSVSMREKFVVSREYLREGNQGELYQFWMYSVPLPPVSALCPLCVKQEPMATSRETEMDLDGGAMSTGTNLGAPVMGSDGAVVAVGAASAATSAPASADAVAREKTNTPMLEKRKATVGGPAGLAITTTPKTVVGFTAAVAPPQLRRYGKIKEASSSRAPNKPIVINLEAALRAVAGKLVVGRVLSPYPVDPKMVVNELRGPWRLRGDAVAQRVTSEDRRFIITFKEEGDRSHVLHAGPWHFRDDVVVLAAFDGRGNPEDVPLDSIKIWVQIWGLPVPLKTVEMGKVMGDKLGKVVAVSHKDKMIVDEHLRVRAEHRVEEPLRKVIDTVETMLDGNTKEVLYDVKRRCSGRGLRWGLVQSAAEDRPSPWWSKRGSPGNLSCFRRRSSPPC</sequence>
<reference evidence="2" key="2">
    <citation type="submission" date="2018-10" db="UniProtKB">
        <authorList>
            <consortium name="EnsemblPlants"/>
        </authorList>
    </citation>
    <scope>IDENTIFICATION</scope>
</reference>
<dbReference type="STRING" id="4565.A0A3B6AW56"/>
<feature type="region of interest" description="Disordered" evidence="1">
    <location>
        <begin position="551"/>
        <end position="576"/>
    </location>
</feature>
<gene>
    <name evidence="2" type="primary">LOC123188162</name>
</gene>
<feature type="compositionally biased region" description="Gly residues" evidence="1">
    <location>
        <begin position="17"/>
        <end position="27"/>
    </location>
</feature>
<accession>A0A3B6AW56</accession>
<dbReference type="AlphaFoldDB" id="A0A3B6AW56"/>
<dbReference type="EnsemblPlants" id="TraesCS2A02G193600.1">
    <property type="protein sequence ID" value="TraesCS2A02G193600.1"/>
    <property type="gene ID" value="TraesCS2A02G193600"/>
</dbReference>
<protein>
    <submittedName>
        <fullName evidence="2">Uncharacterized protein</fullName>
    </submittedName>
</protein>
<dbReference type="Gramene" id="TraesCS2A02G193600.1">
    <property type="protein sequence ID" value="TraesCS2A02G193600.1"/>
    <property type="gene ID" value="TraesCS2A02G193600"/>
</dbReference>
<keyword evidence="3" id="KW-1185">Reference proteome</keyword>
<dbReference type="Gramene" id="TraesROB_scaffold_068027_01G000300.1">
    <property type="protein sequence ID" value="TraesROB_scaffold_068027_01G000300.1"/>
    <property type="gene ID" value="TraesROB_scaffold_068027_01G000300"/>
</dbReference>
<dbReference type="Gramene" id="TraesCLE_scaffold_043411_01G000200.1">
    <property type="protein sequence ID" value="TraesCLE_scaffold_043411_01G000200.1"/>
    <property type="gene ID" value="TraesCLE_scaffold_043411_01G000200"/>
</dbReference>
<dbReference type="PANTHER" id="PTHR31286:SF134">
    <property type="entry name" value="OS01G0559450 PROTEIN"/>
    <property type="match status" value="1"/>
</dbReference>
<organism evidence="2">
    <name type="scientific">Triticum aestivum</name>
    <name type="common">Wheat</name>
    <dbReference type="NCBI Taxonomy" id="4565"/>
    <lineage>
        <taxon>Eukaryota</taxon>
        <taxon>Viridiplantae</taxon>
        <taxon>Streptophyta</taxon>
        <taxon>Embryophyta</taxon>
        <taxon>Tracheophyta</taxon>
        <taxon>Spermatophyta</taxon>
        <taxon>Magnoliopsida</taxon>
        <taxon>Liliopsida</taxon>
        <taxon>Poales</taxon>
        <taxon>Poaceae</taxon>
        <taxon>BOP clade</taxon>
        <taxon>Pooideae</taxon>
        <taxon>Triticodae</taxon>
        <taxon>Triticeae</taxon>
        <taxon>Triticinae</taxon>
        <taxon>Triticum</taxon>
    </lineage>
</organism>
<proteinExistence type="predicted"/>
<dbReference type="Gramene" id="TraesWEE_scaffold_060341_01G000200.1">
    <property type="protein sequence ID" value="TraesWEE_scaffold_060341_01G000200.1"/>
    <property type="gene ID" value="TraesWEE_scaffold_060341_01G000200"/>
</dbReference>
<dbReference type="Gramene" id="TraesJUL2A03G00647270.1">
    <property type="protein sequence ID" value="TraesJUL2A03G00647270.1"/>
    <property type="gene ID" value="TraesJUL2A03G00647270"/>
</dbReference>
<dbReference type="Gramene" id="TraesCAD_scaffold_024057_01G000300.1">
    <property type="protein sequence ID" value="TraesCAD_scaffold_024057_01G000300.1"/>
    <property type="gene ID" value="TraesCAD_scaffold_024057_01G000300"/>
</dbReference>
<reference evidence="2" key="1">
    <citation type="submission" date="2018-08" db="EMBL/GenBank/DDBJ databases">
        <authorList>
            <person name="Rossello M."/>
        </authorList>
    </citation>
    <scope>NUCLEOTIDE SEQUENCE [LARGE SCALE GENOMIC DNA]</scope>
    <source>
        <strain evidence="2">cv. Chinese Spring</strain>
    </source>
</reference>
<dbReference type="GeneID" id="123188162"/>
<dbReference type="RefSeq" id="XP_044456141.1">
    <property type="nucleotide sequence ID" value="XM_044600206.1"/>
</dbReference>
<name>A0A3B6AW56_WHEAT</name>
<dbReference type="PANTHER" id="PTHR31286">
    <property type="entry name" value="GLYCINE-RICH CELL WALL STRUCTURAL PROTEIN 1.8-LIKE"/>
    <property type="match status" value="1"/>
</dbReference>
<dbReference type="KEGG" id="taes:123188162"/>
<feature type="region of interest" description="Disordered" evidence="1">
    <location>
        <begin position="1"/>
        <end position="69"/>
    </location>
</feature>
<evidence type="ECO:0000256" key="1">
    <source>
        <dbReference type="SAM" id="MobiDB-lite"/>
    </source>
</evidence>
<evidence type="ECO:0000313" key="3">
    <source>
        <dbReference type="Proteomes" id="UP000019116"/>
    </source>
</evidence>
<dbReference type="Gramene" id="TraesCS2A03G0403100.1">
    <property type="protein sequence ID" value="TraesCS2A03G0403100.1.CDS"/>
    <property type="gene ID" value="TraesCS2A03G0403100"/>
</dbReference>
<dbReference type="Gramene" id="TraesRN2A0100366000.1">
    <property type="protein sequence ID" value="TraesRN2A0100366000.1"/>
    <property type="gene ID" value="TraesRN2A0100366000"/>
</dbReference>